<reference evidence="9 10" key="1">
    <citation type="submission" date="2024-03" db="EMBL/GenBank/DDBJ databases">
        <title>The Acrasis kona genome and developmental transcriptomes reveal deep origins of eukaryotic multicellular pathways.</title>
        <authorList>
            <person name="Sheikh S."/>
            <person name="Fu C.-J."/>
            <person name="Brown M.W."/>
            <person name="Baldauf S.L."/>
        </authorList>
    </citation>
    <scope>NUCLEOTIDE SEQUENCE [LARGE SCALE GENOMIC DNA]</scope>
    <source>
        <strain evidence="9 10">ATCC MYA-3509</strain>
    </source>
</reference>
<organism evidence="9 10">
    <name type="scientific">Acrasis kona</name>
    <dbReference type="NCBI Taxonomy" id="1008807"/>
    <lineage>
        <taxon>Eukaryota</taxon>
        <taxon>Discoba</taxon>
        <taxon>Heterolobosea</taxon>
        <taxon>Tetramitia</taxon>
        <taxon>Eutetramitia</taxon>
        <taxon>Acrasidae</taxon>
        <taxon>Acrasis</taxon>
    </lineage>
</organism>
<keyword evidence="5" id="KW-0325">Glycoprotein</keyword>
<dbReference type="SUPFAM" id="SSF56300">
    <property type="entry name" value="Metallo-dependent phosphatases"/>
    <property type="match status" value="1"/>
</dbReference>
<dbReference type="PANTHER" id="PTHR10340">
    <property type="entry name" value="SPHINGOMYELIN PHOSPHODIESTERASE"/>
    <property type="match status" value="1"/>
</dbReference>
<evidence type="ECO:0000259" key="8">
    <source>
        <dbReference type="Pfam" id="PF19272"/>
    </source>
</evidence>
<keyword evidence="4" id="KW-0378">Hydrolase</keyword>
<proteinExistence type="inferred from homology"/>
<feature type="signal peptide" evidence="6">
    <location>
        <begin position="1"/>
        <end position="18"/>
    </location>
</feature>
<dbReference type="GO" id="GO:0005576">
    <property type="term" value="C:extracellular region"/>
    <property type="evidence" value="ECO:0007669"/>
    <property type="project" value="UniProtKB-SubCell"/>
</dbReference>
<dbReference type="Proteomes" id="UP001431209">
    <property type="component" value="Unassembled WGS sequence"/>
</dbReference>
<gene>
    <name evidence="9" type="ORF">AKO1_000582</name>
</gene>
<evidence type="ECO:0000256" key="4">
    <source>
        <dbReference type="ARBA" id="ARBA00022801"/>
    </source>
</evidence>
<accession>A0AAW2ZR44</accession>
<evidence type="ECO:0000256" key="1">
    <source>
        <dbReference type="ARBA" id="ARBA00004613"/>
    </source>
</evidence>
<sequence>MPAIHILVLLFLLQLVLSELPRHDDPLRAIKDDDPTKVAYFWHISDPHVDLDYKIGSHGNCPWVICCRDSTGNYSKEDAAGKFGFIKNGQSSCDLPLETFKTALDFIKSYPINPEFVFYGGDSPSHADWEYSKEYNLKYMNVLHDTMRESLGSSILLLSAIGNHDTYPIDQFDAGPRFSWYMEPFAQQMSFWLPKQVTNQMKIAGHYNHLIRPGLRALVINTQYADVLNFYNYKNSSNPDPGALVSTTRQWLSEAEQAGEKVLLLGHIPPQATEPWNKALLQLSKQYSKTILGQMYGHNHKDKIHIARDEHGAYSVAYVVSALTTFSNQFPAVRLFKMDKNTFELLDHVNFYGNVTEANISGEMKYKFEYSAKETYELKDMSATSWNKVVEDFLVPNSTFVKKYIDYYHSLGSLGTPHAICNPNDVKCVRKLYCDASNFSEDGKRDCVRK</sequence>
<evidence type="ECO:0000259" key="7">
    <source>
        <dbReference type="Pfam" id="PF00149"/>
    </source>
</evidence>
<dbReference type="Pfam" id="PF19272">
    <property type="entry name" value="ASMase_C"/>
    <property type="match status" value="1"/>
</dbReference>
<evidence type="ECO:0000256" key="5">
    <source>
        <dbReference type="ARBA" id="ARBA00023180"/>
    </source>
</evidence>
<evidence type="ECO:0000313" key="9">
    <source>
        <dbReference type="EMBL" id="KAL0491659.1"/>
    </source>
</evidence>
<dbReference type="AlphaFoldDB" id="A0AAW2ZR44"/>
<dbReference type="InterPro" id="IPR004843">
    <property type="entry name" value="Calcineurin-like_PHP"/>
</dbReference>
<keyword evidence="3" id="KW-0964">Secreted</keyword>
<comment type="similarity">
    <text evidence="2">Belongs to the acid sphingomyelinase family.</text>
</comment>
<keyword evidence="6" id="KW-0732">Signal</keyword>
<feature type="chain" id="PRO_5043733162" evidence="6">
    <location>
        <begin position="19"/>
        <end position="450"/>
    </location>
</feature>
<evidence type="ECO:0000313" key="10">
    <source>
        <dbReference type="Proteomes" id="UP001431209"/>
    </source>
</evidence>
<protein>
    <submittedName>
        <fullName evidence="9">Sphingomyelin phosphodiesterase A</fullName>
    </submittedName>
</protein>
<dbReference type="Pfam" id="PF00149">
    <property type="entry name" value="Metallophos"/>
    <property type="match status" value="1"/>
</dbReference>
<feature type="domain" description="Calcineurin-like phosphoesterase" evidence="7">
    <location>
        <begin position="41"/>
        <end position="301"/>
    </location>
</feature>
<comment type="subcellular location">
    <subcellularLocation>
        <location evidence="1">Secreted</location>
    </subcellularLocation>
</comment>
<dbReference type="GO" id="GO:0016787">
    <property type="term" value="F:hydrolase activity"/>
    <property type="evidence" value="ECO:0007669"/>
    <property type="project" value="UniProtKB-KW"/>
</dbReference>
<dbReference type="InterPro" id="IPR029052">
    <property type="entry name" value="Metallo-depent_PP-like"/>
</dbReference>
<feature type="domain" description="Sphingomyelin phosphodiesterase C-terminal" evidence="8">
    <location>
        <begin position="320"/>
        <end position="449"/>
    </location>
</feature>
<dbReference type="PANTHER" id="PTHR10340:SF57">
    <property type="entry name" value="METALLOPHOS DOMAIN-CONTAINING PROTEIN"/>
    <property type="match status" value="1"/>
</dbReference>
<evidence type="ECO:0000256" key="6">
    <source>
        <dbReference type="SAM" id="SignalP"/>
    </source>
</evidence>
<dbReference type="InterPro" id="IPR045473">
    <property type="entry name" value="ASM_C"/>
</dbReference>
<name>A0AAW2ZR44_9EUKA</name>
<dbReference type="EMBL" id="JAOPGA020001842">
    <property type="protein sequence ID" value="KAL0491659.1"/>
    <property type="molecule type" value="Genomic_DNA"/>
</dbReference>
<comment type="caution">
    <text evidence="9">The sequence shown here is derived from an EMBL/GenBank/DDBJ whole genome shotgun (WGS) entry which is preliminary data.</text>
</comment>
<keyword evidence="10" id="KW-1185">Reference proteome</keyword>
<evidence type="ECO:0000256" key="2">
    <source>
        <dbReference type="ARBA" id="ARBA00008234"/>
    </source>
</evidence>
<evidence type="ECO:0000256" key="3">
    <source>
        <dbReference type="ARBA" id="ARBA00022525"/>
    </source>
</evidence>